<evidence type="ECO:0000313" key="2">
    <source>
        <dbReference type="Proteomes" id="UP000029981"/>
    </source>
</evidence>
<gene>
    <name evidence="1" type="ORF">Csa_2G237725</name>
</gene>
<dbReference type="Proteomes" id="UP000029981">
    <property type="component" value="Chromosome 2"/>
</dbReference>
<sequence>MFYLLQIIHAVNSSLPKTHNSSASTLQYSQATSQMPNGPKLGFVITLKPQTWPILPALDLAWGSILEREERERCLDTSSIVHVHSSVMEMPRWILRSFSSNRCYFLSHCD</sequence>
<dbReference type="AlphaFoldDB" id="A0A0A0LL15"/>
<name>A0A0A0LL15_CUCSA</name>
<reference evidence="1 2" key="3">
    <citation type="journal article" date="2010" name="BMC Genomics">
        <title>Transcriptome sequencing and comparative analysis of cucumber flowers with different sex types.</title>
        <authorList>
            <person name="Guo S."/>
            <person name="Zheng Y."/>
            <person name="Joung J.G."/>
            <person name="Liu S."/>
            <person name="Zhang Z."/>
            <person name="Crasta O.R."/>
            <person name="Sobral B.W."/>
            <person name="Xu Y."/>
            <person name="Huang S."/>
            <person name="Fei Z."/>
        </authorList>
    </citation>
    <scope>NUCLEOTIDE SEQUENCE [LARGE SCALE GENOMIC DNA]</scope>
    <source>
        <strain evidence="2">cv. 9930</strain>
    </source>
</reference>
<organism evidence="1 2">
    <name type="scientific">Cucumis sativus</name>
    <name type="common">Cucumber</name>
    <dbReference type="NCBI Taxonomy" id="3659"/>
    <lineage>
        <taxon>Eukaryota</taxon>
        <taxon>Viridiplantae</taxon>
        <taxon>Streptophyta</taxon>
        <taxon>Embryophyta</taxon>
        <taxon>Tracheophyta</taxon>
        <taxon>Spermatophyta</taxon>
        <taxon>Magnoliopsida</taxon>
        <taxon>eudicotyledons</taxon>
        <taxon>Gunneridae</taxon>
        <taxon>Pentapetalae</taxon>
        <taxon>rosids</taxon>
        <taxon>fabids</taxon>
        <taxon>Cucurbitales</taxon>
        <taxon>Cucurbitaceae</taxon>
        <taxon>Benincaseae</taxon>
        <taxon>Cucumis</taxon>
    </lineage>
</organism>
<accession>A0A0A0LL15</accession>
<keyword evidence="2" id="KW-1185">Reference proteome</keyword>
<reference evidence="1 2" key="4">
    <citation type="journal article" date="2011" name="BMC Genomics">
        <title>RNA-Seq improves annotation of protein-coding genes in the cucumber genome.</title>
        <authorList>
            <person name="Li Z."/>
            <person name="Zhang Z."/>
            <person name="Yan P."/>
            <person name="Huang S."/>
            <person name="Fei Z."/>
            <person name="Lin K."/>
        </authorList>
    </citation>
    <scope>NUCLEOTIDE SEQUENCE [LARGE SCALE GENOMIC DNA]</scope>
    <source>
        <strain evidence="2">cv. 9930</strain>
    </source>
</reference>
<reference evidence="1 2" key="2">
    <citation type="journal article" date="2009" name="PLoS ONE">
        <title>An integrated genetic and cytogenetic map of the cucumber genome.</title>
        <authorList>
            <person name="Ren Y."/>
            <person name="Zhang Z."/>
            <person name="Liu J."/>
            <person name="Staub J.E."/>
            <person name="Han Y."/>
            <person name="Cheng Z."/>
            <person name="Li X."/>
            <person name="Lu J."/>
            <person name="Miao H."/>
            <person name="Kang H."/>
            <person name="Xie B."/>
            <person name="Gu X."/>
            <person name="Wang X."/>
            <person name="Du Y."/>
            <person name="Jin W."/>
            <person name="Huang S."/>
        </authorList>
    </citation>
    <scope>NUCLEOTIDE SEQUENCE [LARGE SCALE GENOMIC DNA]</scope>
    <source>
        <strain evidence="2">cv. 9930</strain>
    </source>
</reference>
<dbReference type="EMBL" id="CM002923">
    <property type="protein sequence ID" value="KGN61754.1"/>
    <property type="molecule type" value="Genomic_DNA"/>
</dbReference>
<dbReference type="Gramene" id="KGN61754">
    <property type="protein sequence ID" value="KGN61754"/>
    <property type="gene ID" value="Csa_2G237725"/>
</dbReference>
<evidence type="ECO:0000313" key="1">
    <source>
        <dbReference type="EMBL" id="KGN61754.1"/>
    </source>
</evidence>
<reference evidence="1 2" key="1">
    <citation type="journal article" date="2009" name="Nat. Genet.">
        <title>The genome of the cucumber, Cucumis sativus L.</title>
        <authorList>
            <person name="Huang S."/>
            <person name="Li R."/>
            <person name="Zhang Z."/>
            <person name="Li L."/>
            <person name="Gu X."/>
            <person name="Fan W."/>
            <person name="Lucas W.J."/>
            <person name="Wang X."/>
            <person name="Xie B."/>
            <person name="Ni P."/>
            <person name="Ren Y."/>
            <person name="Zhu H."/>
            <person name="Li J."/>
            <person name="Lin K."/>
            <person name="Jin W."/>
            <person name="Fei Z."/>
            <person name="Li G."/>
            <person name="Staub J."/>
            <person name="Kilian A."/>
            <person name="van der Vossen E.A."/>
            <person name="Wu Y."/>
            <person name="Guo J."/>
            <person name="He J."/>
            <person name="Jia Z."/>
            <person name="Ren Y."/>
            <person name="Tian G."/>
            <person name="Lu Y."/>
            <person name="Ruan J."/>
            <person name="Qian W."/>
            <person name="Wang M."/>
            <person name="Huang Q."/>
            <person name="Li B."/>
            <person name="Xuan Z."/>
            <person name="Cao J."/>
            <person name="Asan"/>
            <person name="Wu Z."/>
            <person name="Zhang J."/>
            <person name="Cai Q."/>
            <person name="Bai Y."/>
            <person name="Zhao B."/>
            <person name="Han Y."/>
            <person name="Li Y."/>
            <person name="Li X."/>
            <person name="Wang S."/>
            <person name="Shi Q."/>
            <person name="Liu S."/>
            <person name="Cho W.K."/>
            <person name="Kim J.Y."/>
            <person name="Xu Y."/>
            <person name="Heller-Uszynska K."/>
            <person name="Miao H."/>
            <person name="Cheng Z."/>
            <person name="Zhang S."/>
            <person name="Wu J."/>
            <person name="Yang Y."/>
            <person name="Kang H."/>
            <person name="Li M."/>
            <person name="Liang H."/>
            <person name="Ren X."/>
            <person name="Shi Z."/>
            <person name="Wen M."/>
            <person name="Jian M."/>
            <person name="Yang H."/>
            <person name="Zhang G."/>
            <person name="Yang Z."/>
            <person name="Chen R."/>
            <person name="Liu S."/>
            <person name="Li J."/>
            <person name="Ma L."/>
            <person name="Liu H."/>
            <person name="Zhou Y."/>
            <person name="Zhao J."/>
            <person name="Fang X."/>
            <person name="Li G."/>
            <person name="Fang L."/>
            <person name="Li Y."/>
            <person name="Liu D."/>
            <person name="Zheng H."/>
            <person name="Zhang Y."/>
            <person name="Qin N."/>
            <person name="Li Z."/>
            <person name="Yang G."/>
            <person name="Yang S."/>
            <person name="Bolund L."/>
            <person name="Kristiansen K."/>
            <person name="Zheng H."/>
            <person name="Li S."/>
            <person name="Zhang X."/>
            <person name="Yang H."/>
            <person name="Wang J."/>
            <person name="Sun R."/>
            <person name="Zhang B."/>
            <person name="Jiang S."/>
            <person name="Wang J."/>
            <person name="Du Y."/>
            <person name="Li S."/>
        </authorList>
    </citation>
    <scope>NUCLEOTIDE SEQUENCE [LARGE SCALE GENOMIC DNA]</scope>
    <source>
        <strain evidence="2">cv. 9930</strain>
    </source>
</reference>
<protein>
    <submittedName>
        <fullName evidence="1">Uncharacterized protein</fullName>
    </submittedName>
</protein>
<proteinExistence type="predicted"/>